<evidence type="ECO:0000256" key="1">
    <source>
        <dbReference type="SAM" id="SignalP"/>
    </source>
</evidence>
<dbReference type="EMBL" id="WHWC01000014">
    <property type="protein sequence ID" value="KAG8370325.1"/>
    <property type="molecule type" value="Genomic_DNA"/>
</dbReference>
<keyword evidence="3" id="KW-1185">Reference proteome</keyword>
<evidence type="ECO:0000313" key="3">
    <source>
        <dbReference type="Proteomes" id="UP000826271"/>
    </source>
</evidence>
<feature type="signal peptide" evidence="1">
    <location>
        <begin position="1"/>
        <end position="16"/>
    </location>
</feature>
<dbReference type="AlphaFoldDB" id="A0AAV6WN61"/>
<gene>
    <name evidence="2" type="ORF">BUALT_Bualt14G0105100</name>
</gene>
<name>A0AAV6WN61_9LAMI</name>
<sequence>MLVVAVARVTVVLSMAGIETDLWGQTGVAMAVGMADQSGYGEVMNFPAYAVLTFLCDQSSACFAGCVITCKGGSEELYDGCIIAAPAPDALKMLGTQATYDELRILGAFQYAHG</sequence>
<feature type="chain" id="PRO_5043922011" evidence="1">
    <location>
        <begin position="17"/>
        <end position="114"/>
    </location>
</feature>
<organism evidence="2 3">
    <name type="scientific">Buddleja alternifolia</name>
    <dbReference type="NCBI Taxonomy" id="168488"/>
    <lineage>
        <taxon>Eukaryota</taxon>
        <taxon>Viridiplantae</taxon>
        <taxon>Streptophyta</taxon>
        <taxon>Embryophyta</taxon>
        <taxon>Tracheophyta</taxon>
        <taxon>Spermatophyta</taxon>
        <taxon>Magnoliopsida</taxon>
        <taxon>eudicotyledons</taxon>
        <taxon>Gunneridae</taxon>
        <taxon>Pentapetalae</taxon>
        <taxon>asterids</taxon>
        <taxon>lamiids</taxon>
        <taxon>Lamiales</taxon>
        <taxon>Scrophulariaceae</taxon>
        <taxon>Buddlejeae</taxon>
        <taxon>Buddleja</taxon>
    </lineage>
</organism>
<evidence type="ECO:0000313" key="2">
    <source>
        <dbReference type="EMBL" id="KAG8370325.1"/>
    </source>
</evidence>
<dbReference type="Proteomes" id="UP000826271">
    <property type="component" value="Unassembled WGS sequence"/>
</dbReference>
<accession>A0AAV6WN61</accession>
<comment type="caution">
    <text evidence="2">The sequence shown here is derived from an EMBL/GenBank/DDBJ whole genome shotgun (WGS) entry which is preliminary data.</text>
</comment>
<keyword evidence="1" id="KW-0732">Signal</keyword>
<protein>
    <submittedName>
        <fullName evidence="2">Uncharacterized protein</fullName>
    </submittedName>
</protein>
<reference evidence="2" key="1">
    <citation type="submission" date="2019-10" db="EMBL/GenBank/DDBJ databases">
        <authorList>
            <person name="Zhang R."/>
            <person name="Pan Y."/>
            <person name="Wang J."/>
            <person name="Ma R."/>
            <person name="Yu S."/>
        </authorList>
    </citation>
    <scope>NUCLEOTIDE SEQUENCE</scope>
    <source>
        <strain evidence="2">LA-IB0</strain>
        <tissue evidence="2">Leaf</tissue>
    </source>
</reference>
<proteinExistence type="predicted"/>